<dbReference type="Pfam" id="PF00126">
    <property type="entry name" value="HTH_1"/>
    <property type="match status" value="1"/>
</dbReference>
<dbReference type="PANTHER" id="PTHR30419:SF31">
    <property type="entry name" value="BLR3139 PROTEIN"/>
    <property type="match status" value="1"/>
</dbReference>
<dbReference type="PANTHER" id="PTHR30419">
    <property type="entry name" value="HTH-TYPE TRANSCRIPTIONAL REGULATOR YBHD"/>
    <property type="match status" value="1"/>
</dbReference>
<dbReference type="SUPFAM" id="SSF53850">
    <property type="entry name" value="Periplasmic binding protein-like II"/>
    <property type="match status" value="1"/>
</dbReference>
<comment type="similarity">
    <text evidence="1">Belongs to the LysR transcriptional regulatory family.</text>
</comment>
<dbReference type="Gene3D" id="3.40.190.290">
    <property type="match status" value="1"/>
</dbReference>
<dbReference type="GO" id="GO:0003700">
    <property type="term" value="F:DNA-binding transcription factor activity"/>
    <property type="evidence" value="ECO:0007669"/>
    <property type="project" value="InterPro"/>
</dbReference>
<keyword evidence="2" id="KW-0805">Transcription regulation</keyword>
<comment type="caution">
    <text evidence="6">The sequence shown here is derived from an EMBL/GenBank/DDBJ whole genome shotgun (WGS) entry which is preliminary data.</text>
</comment>
<organism evidence="6 7">
    <name type="scientific">Saccharothrix tamanrassetensis</name>
    <dbReference type="NCBI Taxonomy" id="1051531"/>
    <lineage>
        <taxon>Bacteria</taxon>
        <taxon>Bacillati</taxon>
        <taxon>Actinomycetota</taxon>
        <taxon>Actinomycetes</taxon>
        <taxon>Pseudonocardiales</taxon>
        <taxon>Pseudonocardiaceae</taxon>
        <taxon>Saccharothrix</taxon>
    </lineage>
</organism>
<dbReference type="FunFam" id="1.10.10.10:FF:000001">
    <property type="entry name" value="LysR family transcriptional regulator"/>
    <property type="match status" value="1"/>
</dbReference>
<feature type="domain" description="HTH lysR-type" evidence="5">
    <location>
        <begin position="1"/>
        <end position="58"/>
    </location>
</feature>
<dbReference type="RefSeq" id="WP_184698691.1">
    <property type="nucleotide sequence ID" value="NZ_JACHJN010000016.1"/>
</dbReference>
<evidence type="ECO:0000256" key="4">
    <source>
        <dbReference type="ARBA" id="ARBA00023163"/>
    </source>
</evidence>
<dbReference type="PROSITE" id="PS50931">
    <property type="entry name" value="HTH_LYSR"/>
    <property type="match status" value="1"/>
</dbReference>
<dbReference type="InterPro" id="IPR050950">
    <property type="entry name" value="HTH-type_LysR_regulators"/>
</dbReference>
<dbReference type="AlphaFoldDB" id="A0A841CPX6"/>
<dbReference type="PRINTS" id="PR00039">
    <property type="entry name" value="HTHLYSR"/>
</dbReference>
<dbReference type="GO" id="GO:0003677">
    <property type="term" value="F:DNA binding"/>
    <property type="evidence" value="ECO:0007669"/>
    <property type="project" value="UniProtKB-KW"/>
</dbReference>
<evidence type="ECO:0000313" key="6">
    <source>
        <dbReference type="EMBL" id="MBB5960462.1"/>
    </source>
</evidence>
<evidence type="ECO:0000313" key="7">
    <source>
        <dbReference type="Proteomes" id="UP000547510"/>
    </source>
</evidence>
<keyword evidence="3 6" id="KW-0238">DNA-binding</keyword>
<dbReference type="Pfam" id="PF03466">
    <property type="entry name" value="LysR_substrate"/>
    <property type="match status" value="1"/>
</dbReference>
<dbReference type="CDD" id="cd05466">
    <property type="entry name" value="PBP2_LTTR_substrate"/>
    <property type="match status" value="1"/>
</dbReference>
<dbReference type="Proteomes" id="UP000547510">
    <property type="component" value="Unassembled WGS sequence"/>
</dbReference>
<accession>A0A841CPX6</accession>
<name>A0A841CPX6_9PSEU</name>
<evidence type="ECO:0000256" key="2">
    <source>
        <dbReference type="ARBA" id="ARBA00023015"/>
    </source>
</evidence>
<evidence type="ECO:0000256" key="1">
    <source>
        <dbReference type="ARBA" id="ARBA00009437"/>
    </source>
</evidence>
<reference evidence="6 7" key="1">
    <citation type="submission" date="2020-08" db="EMBL/GenBank/DDBJ databases">
        <title>Genomic Encyclopedia of Type Strains, Phase III (KMG-III): the genomes of soil and plant-associated and newly described type strains.</title>
        <authorList>
            <person name="Whitman W."/>
        </authorList>
    </citation>
    <scope>NUCLEOTIDE SEQUENCE [LARGE SCALE GENOMIC DNA]</scope>
    <source>
        <strain evidence="6 7">CECT 8640</strain>
    </source>
</reference>
<dbReference type="InterPro" id="IPR036390">
    <property type="entry name" value="WH_DNA-bd_sf"/>
</dbReference>
<keyword evidence="4" id="KW-0804">Transcription</keyword>
<dbReference type="SUPFAM" id="SSF46785">
    <property type="entry name" value="Winged helix' DNA-binding domain"/>
    <property type="match status" value="1"/>
</dbReference>
<dbReference type="Gene3D" id="1.10.10.10">
    <property type="entry name" value="Winged helix-like DNA-binding domain superfamily/Winged helix DNA-binding domain"/>
    <property type="match status" value="1"/>
</dbReference>
<dbReference type="InterPro" id="IPR036388">
    <property type="entry name" value="WH-like_DNA-bd_sf"/>
</dbReference>
<evidence type="ECO:0000256" key="3">
    <source>
        <dbReference type="ARBA" id="ARBA00023125"/>
    </source>
</evidence>
<evidence type="ECO:0000259" key="5">
    <source>
        <dbReference type="PROSITE" id="PS50931"/>
    </source>
</evidence>
<dbReference type="EMBL" id="JACHJN010000016">
    <property type="protein sequence ID" value="MBB5960462.1"/>
    <property type="molecule type" value="Genomic_DNA"/>
</dbReference>
<dbReference type="GO" id="GO:0005829">
    <property type="term" value="C:cytosol"/>
    <property type="evidence" value="ECO:0007669"/>
    <property type="project" value="TreeGrafter"/>
</dbReference>
<sequence length="298" mass="32472">MDERRLASFVVLAQELNFTRAARRLHMTQSTLSAAMKALEAELGVELFARSTRSVNLTEAGWAFLPRARDAIEAIDAARAAVEPGGELRGQLVVGMLQGLTMVDLPALAGDFHRRHPQVRLHLETSRRGTAGLVEDIRHGRIDVAFAGTSIEDARLRVVPLRSYTLHLVVPPEHPLADRDAVTMRDIAEETFIDMPPGFGQRAVVDEAFARHAQTRTVLVEVTDLTTIPAYVAQGLGVAVLPAELATSAATPLTAIPIADEAPTWTLGIVLSAVRPPPRAVHAFLDQVQHHIRPDRAF</sequence>
<keyword evidence="7" id="KW-1185">Reference proteome</keyword>
<gene>
    <name evidence="6" type="ORF">FHS29_007086</name>
</gene>
<proteinExistence type="inferred from homology"/>
<protein>
    <submittedName>
        <fullName evidence="6">DNA-binding transcriptional LysR family regulator</fullName>
    </submittedName>
</protein>
<dbReference type="InterPro" id="IPR000847">
    <property type="entry name" value="LysR_HTH_N"/>
</dbReference>
<dbReference type="InterPro" id="IPR005119">
    <property type="entry name" value="LysR_subst-bd"/>
</dbReference>